<keyword evidence="7" id="KW-1185">Reference proteome</keyword>
<dbReference type="SUPFAM" id="SSF50998">
    <property type="entry name" value="Quinoprotein alcohol dehydrogenase-like"/>
    <property type="match status" value="1"/>
</dbReference>
<keyword evidence="4" id="KW-1133">Transmembrane helix</keyword>
<dbReference type="OrthoDB" id="414967at2"/>
<organism evidence="6 7">
    <name type="scientific">Acrocarpospora corrugata</name>
    <dbReference type="NCBI Taxonomy" id="35763"/>
    <lineage>
        <taxon>Bacteria</taxon>
        <taxon>Bacillati</taxon>
        <taxon>Actinomycetota</taxon>
        <taxon>Actinomycetes</taxon>
        <taxon>Streptosporangiales</taxon>
        <taxon>Streptosporangiaceae</taxon>
        <taxon>Acrocarpospora</taxon>
    </lineage>
</organism>
<keyword evidence="4" id="KW-0472">Membrane</keyword>
<feature type="domain" description="Novel STAND NTPase 1" evidence="5">
    <location>
        <begin position="226"/>
        <end position="611"/>
    </location>
</feature>
<keyword evidence="4" id="KW-0812">Transmembrane</keyword>
<dbReference type="PANTHER" id="PTHR19879">
    <property type="entry name" value="TRANSCRIPTION INITIATION FACTOR TFIID"/>
    <property type="match status" value="1"/>
</dbReference>
<dbReference type="PROSITE" id="PS50294">
    <property type="entry name" value="WD_REPEATS_REGION"/>
    <property type="match status" value="1"/>
</dbReference>
<dbReference type="SMART" id="SM00320">
    <property type="entry name" value="WD40"/>
    <property type="match status" value="6"/>
</dbReference>
<dbReference type="Gene3D" id="2.130.10.10">
    <property type="entry name" value="YVTN repeat-like/Quinoprotein amine dehydrogenase"/>
    <property type="match status" value="3"/>
</dbReference>
<evidence type="ECO:0000256" key="2">
    <source>
        <dbReference type="ARBA" id="ARBA00022737"/>
    </source>
</evidence>
<reference evidence="6 7" key="1">
    <citation type="submission" date="2019-10" db="EMBL/GenBank/DDBJ databases">
        <title>Whole genome shotgun sequence of Acrocarpospora corrugata NBRC 13972.</title>
        <authorList>
            <person name="Ichikawa N."/>
            <person name="Kimura A."/>
            <person name="Kitahashi Y."/>
            <person name="Komaki H."/>
            <person name="Oguchi A."/>
        </authorList>
    </citation>
    <scope>NUCLEOTIDE SEQUENCE [LARGE SCALE GENOMIC DNA]</scope>
    <source>
        <strain evidence="6 7">NBRC 13972</strain>
    </source>
</reference>
<dbReference type="InterPro" id="IPR027417">
    <property type="entry name" value="P-loop_NTPase"/>
</dbReference>
<name>A0A5M3W4L8_9ACTN</name>
<comment type="caution">
    <text evidence="6">The sequence shown here is derived from an EMBL/GenBank/DDBJ whole genome shotgun (WGS) entry which is preliminary data.</text>
</comment>
<dbReference type="SUPFAM" id="SSF52540">
    <property type="entry name" value="P-loop containing nucleoside triphosphate hydrolases"/>
    <property type="match status" value="1"/>
</dbReference>
<proteinExistence type="predicted"/>
<dbReference type="InterPro" id="IPR036322">
    <property type="entry name" value="WD40_repeat_dom_sf"/>
</dbReference>
<gene>
    <name evidence="6" type="ORF">Acor_57520</name>
</gene>
<sequence>MTREAGNDARAGVRAMVARGADGLRRMSPSALIALLCASAVAPVLVASGAVAVGGAVAGVVGSVGANVLTEVITKTIERFRTAPAEEIEQALAERIEAALAAGDARADRLRADVAAVLREVGAVEAALEATVTAGDDALQDHLAEAFATLGLEFDEFAFLLAEVRTATSSIKETLLRQDREHRVDRERLRHQSTQLRLIEEKVSLIERRTRNGPVGEARRWGGDCPYRGLWPFEEDHAEIFYGRERLTAELVGRCAEAVTGSGMVVVTGASGAGKSSLLRAGLLPALARGSLTAGSATWPRITITPTRDPLGELATHLAALAGSQAAAVRRALLDHPADADLTVRQALLTAGSSERLILVVDQFEEVFTLGTADTFIQILSLMTASALVVLGVRGDYLDRCAEYPALVKALQEGQFVVGPMTEPELRQAITGPAAAAGLTVEPGLTETILARLRSTGPGALPLLSQAMLVTWEHREEDRLTSRGYARSGGIDLVVATSADAVYHALPAGRQEVARQVILRMTGVARDGRGVRRTVRRVELGETAEVTAVLAAFAAKRLVILHDEQAEIAHDVLLSAWPRLRGWLREDETERILYSQLLDDADEWFGHERDPSFLYRGFRLARVEQALSPPPGLAGEFLAAATAARIRRARRLRVLAGVLGLLLTAAVGAGGVAVDKAAMEAYQNEMRVARQTAARAEAIRDTDPVRAMLLSVASWRIAGVRETRAALYTSLAQRESHVTRWPELSGPVEVNLSWNGDFAAVANRDRVFVWDLIRDRRTAEFAFPAQAVAVSRDGSTLAIGGAQIGLWDTKSGRAIRPPFGGRVRLLEFSPRGRLLVSVGERGWQIWQVGADVPLVESPEIVESVDVSPDEKSAAVVFRDRRFELRELPSGRKIDFPVVRADAVAFNPGNRAIAVSDGKNIVIGERTVAAEGVVWMKYTDDGRHLLTFDGTQLGLRTADGQLLLEQELTRALAVLNMWISTDGRTVRYVRDGADVATFEIGDHIHPPRLTTAKIGAAEFGPGGRTVAFQADRLRIWDVARWRPLRAPEILDARALAFNSGILAVGHGNTPTITLWDISGQRQVGALKLTGPGWAVAGLAFTPDGRTLALTPWNGTYTRVQLWDVPKRRPIRTLAAPGGDIMAVRPDGRSLGIGGDNNALVDLPGGKAKITPFGPFLDGVRALAFSPDGSVIATGLSRGGAALWDIRHLTSRARLESEVTDPIVALAFTPDGAYLATGSQNGLVRIWDVAEGMPVGRPYGRHSGPVRALAFTEDELRSIGEDGTLHRYPISLDLAERAVCARAGTTLSESDWASLIPEAPYRKVC</sequence>
<keyword evidence="1 3" id="KW-0853">WD repeat</keyword>
<feature type="repeat" description="WD" evidence="3">
    <location>
        <begin position="1214"/>
        <end position="1255"/>
    </location>
</feature>
<dbReference type="PANTHER" id="PTHR19879:SF9">
    <property type="entry name" value="TRANSCRIPTION INITIATION FACTOR TFIID SUBUNIT 5"/>
    <property type="match status" value="1"/>
</dbReference>
<dbReference type="PROSITE" id="PS00678">
    <property type="entry name" value="WD_REPEATS_1"/>
    <property type="match status" value="1"/>
</dbReference>
<dbReference type="EMBL" id="BLAD01000071">
    <property type="protein sequence ID" value="GES03686.1"/>
    <property type="molecule type" value="Genomic_DNA"/>
</dbReference>
<evidence type="ECO:0000256" key="4">
    <source>
        <dbReference type="SAM" id="Phobius"/>
    </source>
</evidence>
<evidence type="ECO:0000259" key="5">
    <source>
        <dbReference type="Pfam" id="PF20703"/>
    </source>
</evidence>
<dbReference type="Pfam" id="PF00400">
    <property type="entry name" value="WD40"/>
    <property type="match status" value="2"/>
</dbReference>
<dbReference type="InterPro" id="IPR001680">
    <property type="entry name" value="WD40_rpt"/>
</dbReference>
<evidence type="ECO:0000313" key="7">
    <source>
        <dbReference type="Proteomes" id="UP000334990"/>
    </source>
</evidence>
<dbReference type="InterPro" id="IPR019775">
    <property type="entry name" value="WD40_repeat_CS"/>
</dbReference>
<dbReference type="SUPFAM" id="SSF50978">
    <property type="entry name" value="WD40 repeat-like"/>
    <property type="match status" value="1"/>
</dbReference>
<dbReference type="Proteomes" id="UP000334990">
    <property type="component" value="Unassembled WGS sequence"/>
</dbReference>
<evidence type="ECO:0000256" key="1">
    <source>
        <dbReference type="ARBA" id="ARBA00022574"/>
    </source>
</evidence>
<evidence type="ECO:0000313" key="6">
    <source>
        <dbReference type="EMBL" id="GES03686.1"/>
    </source>
</evidence>
<protein>
    <recommendedName>
        <fullName evidence="5">Novel STAND NTPase 1 domain-containing protein</fullName>
    </recommendedName>
</protein>
<dbReference type="InterPro" id="IPR015943">
    <property type="entry name" value="WD40/YVTN_repeat-like_dom_sf"/>
</dbReference>
<feature type="transmembrane region" description="Helical" evidence="4">
    <location>
        <begin position="654"/>
        <end position="674"/>
    </location>
</feature>
<dbReference type="RefSeq" id="WP_155339829.1">
    <property type="nucleotide sequence ID" value="NZ_BAAABN010000007.1"/>
</dbReference>
<dbReference type="InterPro" id="IPR049052">
    <property type="entry name" value="nSTAND1"/>
</dbReference>
<evidence type="ECO:0000256" key="3">
    <source>
        <dbReference type="PROSITE-ProRule" id="PRU00221"/>
    </source>
</evidence>
<dbReference type="PROSITE" id="PS50082">
    <property type="entry name" value="WD_REPEATS_2"/>
    <property type="match status" value="2"/>
</dbReference>
<feature type="repeat" description="WD" evidence="3">
    <location>
        <begin position="1178"/>
        <end position="1205"/>
    </location>
</feature>
<dbReference type="InterPro" id="IPR011047">
    <property type="entry name" value="Quinoprotein_ADH-like_sf"/>
</dbReference>
<dbReference type="Pfam" id="PF20703">
    <property type="entry name" value="nSTAND1"/>
    <property type="match status" value="1"/>
</dbReference>
<accession>A0A5M3W4L8</accession>
<keyword evidence="2" id="KW-0677">Repeat</keyword>